<comment type="caution">
    <text evidence="1">The sequence shown here is derived from an EMBL/GenBank/DDBJ whole genome shotgun (WGS) entry which is preliminary data.</text>
</comment>
<dbReference type="AlphaFoldDB" id="A0A8T1NE48"/>
<organism evidence="1 2">
    <name type="scientific">Carya illinoinensis</name>
    <name type="common">Pecan</name>
    <dbReference type="NCBI Taxonomy" id="32201"/>
    <lineage>
        <taxon>Eukaryota</taxon>
        <taxon>Viridiplantae</taxon>
        <taxon>Streptophyta</taxon>
        <taxon>Embryophyta</taxon>
        <taxon>Tracheophyta</taxon>
        <taxon>Spermatophyta</taxon>
        <taxon>Magnoliopsida</taxon>
        <taxon>eudicotyledons</taxon>
        <taxon>Gunneridae</taxon>
        <taxon>Pentapetalae</taxon>
        <taxon>rosids</taxon>
        <taxon>fabids</taxon>
        <taxon>Fagales</taxon>
        <taxon>Juglandaceae</taxon>
        <taxon>Carya</taxon>
    </lineage>
</organism>
<dbReference type="SUPFAM" id="SSF56219">
    <property type="entry name" value="DNase I-like"/>
    <property type="match status" value="1"/>
</dbReference>
<sequence length="109" mass="12997">MLAFKDILTDCVLMDLGFRDPKFTWSNRRDGRCISERLDRFLANYNWTQIFPQVEVTHGIATYSDHLPLWINTEGELFEGEKKKKPFRFEAMWVSEDKCTQIIEESWQS</sequence>
<keyword evidence="2" id="KW-1185">Reference proteome</keyword>
<dbReference type="OrthoDB" id="1741614at2759"/>
<proteinExistence type="predicted"/>
<name>A0A8T1NE48_CARIL</name>
<evidence type="ECO:0000313" key="2">
    <source>
        <dbReference type="Proteomes" id="UP000811609"/>
    </source>
</evidence>
<dbReference type="PANTHER" id="PTHR33710:SF62">
    <property type="entry name" value="DUF4283 DOMAIN PROTEIN"/>
    <property type="match status" value="1"/>
</dbReference>
<accession>A0A8T1NE48</accession>
<dbReference type="EMBL" id="CM031823">
    <property type="protein sequence ID" value="KAG6628142.1"/>
    <property type="molecule type" value="Genomic_DNA"/>
</dbReference>
<evidence type="ECO:0008006" key="3">
    <source>
        <dbReference type="Google" id="ProtNLM"/>
    </source>
</evidence>
<dbReference type="PANTHER" id="PTHR33710">
    <property type="entry name" value="BNAC02G09200D PROTEIN"/>
    <property type="match status" value="1"/>
</dbReference>
<dbReference type="Gene3D" id="3.60.10.10">
    <property type="entry name" value="Endonuclease/exonuclease/phosphatase"/>
    <property type="match status" value="1"/>
</dbReference>
<evidence type="ECO:0000313" key="1">
    <source>
        <dbReference type="EMBL" id="KAG6628142.1"/>
    </source>
</evidence>
<protein>
    <recommendedName>
        <fullName evidence="3">Endonuclease/exonuclease/phosphatase domain-containing protein</fullName>
    </recommendedName>
</protein>
<dbReference type="Proteomes" id="UP000811609">
    <property type="component" value="Chromosome 15"/>
</dbReference>
<reference evidence="1" key="1">
    <citation type="submission" date="2020-12" db="EMBL/GenBank/DDBJ databases">
        <title>WGS assembly of Carya illinoinensis cv. Pawnee.</title>
        <authorList>
            <person name="Platts A."/>
            <person name="Shu S."/>
            <person name="Wright S."/>
            <person name="Barry K."/>
            <person name="Edger P."/>
            <person name="Pires J.C."/>
            <person name="Schmutz J."/>
        </authorList>
    </citation>
    <scope>NUCLEOTIDE SEQUENCE</scope>
    <source>
        <tissue evidence="1">Leaf</tissue>
    </source>
</reference>
<dbReference type="InterPro" id="IPR036691">
    <property type="entry name" value="Endo/exonu/phosph_ase_sf"/>
</dbReference>
<gene>
    <name evidence="1" type="ORF">CIPAW_15G180900</name>
</gene>